<sequence>MKTKKYFIIDFDSTFIKGEGLDQFAEIAVKGNPKKEEIVRSIKRLTTLGMEGKISFEESLKRRLKLIKGTRKDIEKNVKLLKKNISVSIRRNRDFFKTYKNQIYIVSGGFKEFIVPITKSFGIPESHVLANSFIFNKKGEIVGCEQKNPLAHSNGKVKVIKSLKLKGEIYVIGDGHTDYLIKKAGLATKFIAFTENISREAVVQKADYVTPNFDEFLYINKLPSSISYPKNRIKVLLLDKVDKMSVSFFEQEGFSVEYIERPLTNDELKEKIRGVSVVAVRSRTKLTKEIIGNAQRLMCIGRFGIGVDNIDLKTSSEKGAAVFNAPYSNTRSVVEFVLGEVIMLMRNLGDKTMKMHQGEWDKKTAKTHEIRGKTLGIIGYGNIGSQLSILAEAVGMRVVYFDILDKLPLGNAKRCLTLAELLKQSDIVSIHMSGNPKFHLIAKKEMQIMKPGAYLINTSRGGAVDSEVLAEFIKQGKLGGAALDVFQNEPFGSTQGKPKDQKFISVLQNIPNVILTPHIAGSTEESQKNIAEFVCGKMIEFINLGNTFLSVNLPNIQLPKLKNAHRLLHLHKNVPGILAKINSSLAYSKINILGQYLKTNEQIGYVITDVDKEYDKRVLQELRIIPDTIRFRVLY</sequence>
<dbReference type="GO" id="GO:0004617">
    <property type="term" value="F:phosphoglycerate dehydrogenase activity"/>
    <property type="evidence" value="ECO:0007669"/>
    <property type="project" value="UniProtKB-EC"/>
</dbReference>
<dbReference type="Pfam" id="PF12710">
    <property type="entry name" value="HAD"/>
    <property type="match status" value="1"/>
</dbReference>
<organism evidence="13 14">
    <name type="scientific">Candidatus Roizmanbacteria bacterium RIFCSPHIGHO2_02_FULL_39_9</name>
    <dbReference type="NCBI Taxonomy" id="1802040"/>
    <lineage>
        <taxon>Bacteria</taxon>
        <taxon>Candidatus Roizmaniibacteriota</taxon>
    </lineage>
</organism>
<reference evidence="13 14" key="1">
    <citation type="journal article" date="2016" name="Nat. Commun.">
        <title>Thousands of microbial genomes shed light on interconnected biogeochemical processes in an aquifer system.</title>
        <authorList>
            <person name="Anantharaman K."/>
            <person name="Brown C.T."/>
            <person name="Hug L.A."/>
            <person name="Sharon I."/>
            <person name="Castelle C.J."/>
            <person name="Probst A.J."/>
            <person name="Thomas B.C."/>
            <person name="Singh A."/>
            <person name="Wilkins M.J."/>
            <person name="Karaoz U."/>
            <person name="Brodie E.L."/>
            <person name="Williams K.H."/>
            <person name="Hubbard S.S."/>
            <person name="Banfield J.F."/>
        </authorList>
    </citation>
    <scope>NUCLEOTIDE SEQUENCE [LARGE SCALE GENOMIC DNA]</scope>
</reference>
<dbReference type="GO" id="GO:0047545">
    <property type="term" value="F:(S)-2-hydroxyglutarate dehydrogenase activity"/>
    <property type="evidence" value="ECO:0007669"/>
    <property type="project" value="UniProtKB-ARBA"/>
</dbReference>
<comment type="pathway">
    <text evidence="2">Amino-acid biosynthesis; L-serine biosynthesis; L-serine from 3-phospho-D-glycerate: step 1/3.</text>
</comment>
<dbReference type="PROSITE" id="PS00065">
    <property type="entry name" value="D_2_HYDROXYACID_DH_1"/>
    <property type="match status" value="1"/>
</dbReference>
<dbReference type="SUPFAM" id="SSF51735">
    <property type="entry name" value="NAD(P)-binding Rossmann-fold domains"/>
    <property type="match status" value="1"/>
</dbReference>
<dbReference type="STRING" id="1802040.A3C28_05460"/>
<evidence type="ECO:0000256" key="9">
    <source>
        <dbReference type="ARBA" id="ARBA00030455"/>
    </source>
</evidence>
<dbReference type="GO" id="GO:0051287">
    <property type="term" value="F:NAD binding"/>
    <property type="evidence" value="ECO:0007669"/>
    <property type="project" value="InterPro"/>
</dbReference>
<dbReference type="AlphaFoldDB" id="A0A1F7HB09"/>
<dbReference type="InterPro" id="IPR023214">
    <property type="entry name" value="HAD_sf"/>
</dbReference>
<evidence type="ECO:0000256" key="4">
    <source>
        <dbReference type="ARBA" id="ARBA00013001"/>
    </source>
</evidence>
<dbReference type="UniPathway" id="UPA00135">
    <property type="reaction ID" value="UER00196"/>
</dbReference>
<evidence type="ECO:0000256" key="8">
    <source>
        <dbReference type="ARBA" id="ARBA00023027"/>
    </source>
</evidence>
<evidence type="ECO:0000259" key="12">
    <source>
        <dbReference type="PROSITE" id="PS51671"/>
    </source>
</evidence>
<dbReference type="EMBL" id="MFZP01000020">
    <property type="protein sequence ID" value="OGK27882.1"/>
    <property type="molecule type" value="Genomic_DNA"/>
</dbReference>
<keyword evidence="7" id="KW-0560">Oxidoreductase</keyword>
<evidence type="ECO:0000256" key="1">
    <source>
        <dbReference type="ARBA" id="ARBA00003800"/>
    </source>
</evidence>
<dbReference type="NCBIfam" id="TIGR01488">
    <property type="entry name" value="HAD-SF-IB"/>
    <property type="match status" value="1"/>
</dbReference>
<evidence type="ECO:0000256" key="2">
    <source>
        <dbReference type="ARBA" id="ARBA00005216"/>
    </source>
</evidence>
<dbReference type="Pfam" id="PF02826">
    <property type="entry name" value="2-Hacid_dh_C"/>
    <property type="match status" value="1"/>
</dbReference>
<dbReference type="SUPFAM" id="SSF55021">
    <property type="entry name" value="ACT-like"/>
    <property type="match status" value="1"/>
</dbReference>
<comment type="catalytic activity">
    <reaction evidence="10">
        <text>(R)-2-hydroxyglutarate + NAD(+) = 2-oxoglutarate + NADH + H(+)</text>
        <dbReference type="Rhea" id="RHEA:49612"/>
        <dbReference type="ChEBI" id="CHEBI:15378"/>
        <dbReference type="ChEBI" id="CHEBI:15801"/>
        <dbReference type="ChEBI" id="CHEBI:16810"/>
        <dbReference type="ChEBI" id="CHEBI:57540"/>
        <dbReference type="ChEBI" id="CHEBI:57945"/>
        <dbReference type="EC" id="1.1.1.399"/>
    </reaction>
</comment>
<dbReference type="FunFam" id="3.40.50.720:FF:000041">
    <property type="entry name" value="D-3-phosphoglycerate dehydrogenase"/>
    <property type="match status" value="1"/>
</dbReference>
<dbReference type="CDD" id="cd04901">
    <property type="entry name" value="ACT_3PGDH"/>
    <property type="match status" value="1"/>
</dbReference>
<protein>
    <recommendedName>
        <fullName evidence="6">D-3-phosphoglycerate dehydrogenase</fullName>
        <ecNumber evidence="4">1.1.1.399</ecNumber>
        <ecNumber evidence="5">1.1.1.95</ecNumber>
    </recommendedName>
    <alternativeName>
        <fullName evidence="9">2-oxoglutarate reductase</fullName>
    </alternativeName>
</protein>
<evidence type="ECO:0000313" key="14">
    <source>
        <dbReference type="Proteomes" id="UP000178597"/>
    </source>
</evidence>
<evidence type="ECO:0000256" key="5">
    <source>
        <dbReference type="ARBA" id="ARBA00013143"/>
    </source>
</evidence>
<comment type="similarity">
    <text evidence="3">Belongs to the D-isomer specific 2-hydroxyacid dehydrogenase family.</text>
</comment>
<dbReference type="GO" id="GO:0006564">
    <property type="term" value="P:L-serine biosynthetic process"/>
    <property type="evidence" value="ECO:0007669"/>
    <property type="project" value="UniProtKB-ARBA"/>
</dbReference>
<dbReference type="Gene3D" id="1.10.150.210">
    <property type="entry name" value="Phosphoserine phosphatase, domain 2"/>
    <property type="match status" value="1"/>
</dbReference>
<dbReference type="PANTHER" id="PTHR43761">
    <property type="entry name" value="D-ISOMER SPECIFIC 2-HYDROXYACID DEHYDROGENASE FAMILY PROTEIN (AFU_ORTHOLOGUE AFUA_1G13630)"/>
    <property type="match status" value="1"/>
</dbReference>
<evidence type="ECO:0000256" key="11">
    <source>
        <dbReference type="ARBA" id="ARBA00048731"/>
    </source>
</evidence>
<evidence type="ECO:0000256" key="3">
    <source>
        <dbReference type="ARBA" id="ARBA00005854"/>
    </source>
</evidence>
<comment type="catalytic activity">
    <reaction evidence="11">
        <text>(2R)-3-phosphoglycerate + NAD(+) = 3-phosphooxypyruvate + NADH + H(+)</text>
        <dbReference type="Rhea" id="RHEA:12641"/>
        <dbReference type="ChEBI" id="CHEBI:15378"/>
        <dbReference type="ChEBI" id="CHEBI:18110"/>
        <dbReference type="ChEBI" id="CHEBI:57540"/>
        <dbReference type="ChEBI" id="CHEBI:57945"/>
        <dbReference type="ChEBI" id="CHEBI:58272"/>
        <dbReference type="EC" id="1.1.1.95"/>
    </reaction>
</comment>
<name>A0A1F7HB09_9BACT</name>
<dbReference type="SUPFAM" id="SSF56784">
    <property type="entry name" value="HAD-like"/>
    <property type="match status" value="1"/>
</dbReference>
<dbReference type="EC" id="1.1.1.399" evidence="4"/>
<dbReference type="InterPro" id="IPR029752">
    <property type="entry name" value="D-isomer_DH_CS1"/>
</dbReference>
<dbReference type="InterPro" id="IPR054480">
    <property type="entry name" value="AHAS_small-like_ACT"/>
</dbReference>
<dbReference type="InterPro" id="IPR045865">
    <property type="entry name" value="ACT-like_dom_sf"/>
</dbReference>
<comment type="caution">
    <text evidence="13">The sequence shown here is derived from an EMBL/GenBank/DDBJ whole genome shotgun (WGS) entry which is preliminary data.</text>
</comment>
<evidence type="ECO:0000313" key="13">
    <source>
        <dbReference type="EMBL" id="OGK27882.1"/>
    </source>
</evidence>
<dbReference type="Pfam" id="PF00389">
    <property type="entry name" value="2-Hacid_dh"/>
    <property type="match status" value="1"/>
</dbReference>
<feature type="domain" description="ACT" evidence="12">
    <location>
        <begin position="566"/>
        <end position="635"/>
    </location>
</feature>
<dbReference type="InterPro" id="IPR036412">
    <property type="entry name" value="HAD-like_sf"/>
</dbReference>
<dbReference type="NCBIfam" id="NF008759">
    <property type="entry name" value="PRK11790.1"/>
    <property type="match status" value="1"/>
</dbReference>
<proteinExistence type="inferred from homology"/>
<evidence type="ECO:0000256" key="6">
    <source>
        <dbReference type="ARBA" id="ARBA00021582"/>
    </source>
</evidence>
<accession>A0A1F7HB09</accession>
<dbReference type="PANTHER" id="PTHR43761:SF1">
    <property type="entry name" value="D-ISOMER SPECIFIC 2-HYDROXYACID DEHYDROGENASE CATALYTIC DOMAIN-CONTAINING PROTEIN-RELATED"/>
    <property type="match status" value="1"/>
</dbReference>
<dbReference type="Gene3D" id="3.40.50.720">
    <property type="entry name" value="NAD(P)-binding Rossmann-like Domain"/>
    <property type="match status" value="2"/>
</dbReference>
<keyword evidence="8" id="KW-0520">NAD</keyword>
<dbReference type="PROSITE" id="PS51671">
    <property type="entry name" value="ACT"/>
    <property type="match status" value="1"/>
</dbReference>
<dbReference type="InterPro" id="IPR006139">
    <property type="entry name" value="D-isomer_2_OHA_DH_cat_dom"/>
</dbReference>
<gene>
    <name evidence="13" type="ORF">A3C28_05460</name>
</gene>
<comment type="function">
    <text evidence="1">Catalyzes the reversible oxidation of 3-phospho-D-glycerate to 3-phosphonooxypyruvate, the first step of the phosphorylated L-serine biosynthesis pathway. Also catalyzes the reversible oxidation of 2-hydroxyglutarate to 2-oxoglutarate.</text>
</comment>
<dbReference type="Proteomes" id="UP000178597">
    <property type="component" value="Unassembled WGS sequence"/>
</dbReference>
<dbReference type="InterPro" id="IPR050418">
    <property type="entry name" value="D-iso_2-hydroxyacid_DH_PdxB"/>
</dbReference>
<dbReference type="Gene3D" id="3.40.50.1000">
    <property type="entry name" value="HAD superfamily/HAD-like"/>
    <property type="match status" value="1"/>
</dbReference>
<dbReference type="Gene3D" id="3.30.70.260">
    <property type="match status" value="1"/>
</dbReference>
<evidence type="ECO:0000256" key="7">
    <source>
        <dbReference type="ARBA" id="ARBA00023002"/>
    </source>
</evidence>
<evidence type="ECO:0000256" key="10">
    <source>
        <dbReference type="ARBA" id="ARBA00048126"/>
    </source>
</evidence>
<dbReference type="Pfam" id="PF22629">
    <property type="entry name" value="ACT_AHAS_ss"/>
    <property type="match status" value="1"/>
</dbReference>
<dbReference type="InterPro" id="IPR002912">
    <property type="entry name" value="ACT_dom"/>
</dbReference>
<dbReference type="InterPro" id="IPR036291">
    <property type="entry name" value="NAD(P)-bd_dom_sf"/>
</dbReference>
<dbReference type="EC" id="1.1.1.95" evidence="5"/>
<dbReference type="InterPro" id="IPR006140">
    <property type="entry name" value="D-isomer_DH_NAD-bd"/>
</dbReference>
<dbReference type="SUPFAM" id="SSF52283">
    <property type="entry name" value="Formate/glycerate dehydrogenase catalytic domain-like"/>
    <property type="match status" value="1"/>
</dbReference>